<accession>A0AAD9A231</accession>
<reference evidence="1" key="1">
    <citation type="submission" date="2023-01" db="EMBL/GenBank/DDBJ databases">
        <title>Colletotrichum chrysophilum M932 genome sequence.</title>
        <authorList>
            <person name="Baroncelli R."/>
        </authorList>
    </citation>
    <scope>NUCLEOTIDE SEQUENCE</scope>
    <source>
        <strain evidence="1">M932</strain>
    </source>
</reference>
<organism evidence="1 2">
    <name type="scientific">Colletotrichum chrysophilum</name>
    <dbReference type="NCBI Taxonomy" id="1836956"/>
    <lineage>
        <taxon>Eukaryota</taxon>
        <taxon>Fungi</taxon>
        <taxon>Dikarya</taxon>
        <taxon>Ascomycota</taxon>
        <taxon>Pezizomycotina</taxon>
        <taxon>Sordariomycetes</taxon>
        <taxon>Hypocreomycetidae</taxon>
        <taxon>Glomerellales</taxon>
        <taxon>Glomerellaceae</taxon>
        <taxon>Colletotrichum</taxon>
        <taxon>Colletotrichum gloeosporioides species complex</taxon>
    </lineage>
</organism>
<gene>
    <name evidence="1" type="ORF">CCHR01_17652</name>
</gene>
<evidence type="ECO:0008006" key="3">
    <source>
        <dbReference type="Google" id="ProtNLM"/>
    </source>
</evidence>
<dbReference type="PANTHER" id="PTHR28630:SF3">
    <property type="entry name" value="PEROXIREDOXIN-LIKE 2C"/>
    <property type="match status" value="1"/>
</dbReference>
<sequence length="225" mass="24996">MMAECKLDAVEDLPVTDDLPSTQILADAAEIEVLDHKEQPHLFRSVYDGEETSSRVVVVFIRHFFCGACQSYIELLSSTATPALLSTLPIATTFVIIGNGEPALIDEYAEKTKCRFPIFTDPTGRLFDVLEMAKTTAVGARTRYSPERWLWLFADGLSNIVTQFSKLLLAGNPMRVGGEFVFEPGEAGKVVTWCHRMRNHRDHTEVDELFTVLGIQTPGDDGPSE</sequence>
<dbReference type="EMBL" id="JAQOWY010000636">
    <property type="protein sequence ID" value="KAK1839728.1"/>
    <property type="molecule type" value="Genomic_DNA"/>
</dbReference>
<dbReference type="AlphaFoldDB" id="A0AAD9A231"/>
<protein>
    <recommendedName>
        <fullName evidence="3">Thioredoxin domain-containing protein</fullName>
    </recommendedName>
</protein>
<dbReference type="PANTHER" id="PTHR28630">
    <property type="match status" value="1"/>
</dbReference>
<dbReference type="SUPFAM" id="SSF52833">
    <property type="entry name" value="Thioredoxin-like"/>
    <property type="match status" value="1"/>
</dbReference>
<dbReference type="InterPro" id="IPR036249">
    <property type="entry name" value="Thioredoxin-like_sf"/>
</dbReference>
<dbReference type="InterPro" id="IPR032801">
    <property type="entry name" value="PXL2A/B/C"/>
</dbReference>
<dbReference type="Gene3D" id="3.40.30.10">
    <property type="entry name" value="Glutaredoxin"/>
    <property type="match status" value="1"/>
</dbReference>
<dbReference type="Proteomes" id="UP001243330">
    <property type="component" value="Unassembled WGS sequence"/>
</dbReference>
<comment type="caution">
    <text evidence="1">The sequence shown here is derived from an EMBL/GenBank/DDBJ whole genome shotgun (WGS) entry which is preliminary data.</text>
</comment>
<proteinExistence type="predicted"/>
<keyword evidence="2" id="KW-1185">Reference proteome</keyword>
<evidence type="ECO:0000313" key="2">
    <source>
        <dbReference type="Proteomes" id="UP001243330"/>
    </source>
</evidence>
<evidence type="ECO:0000313" key="1">
    <source>
        <dbReference type="EMBL" id="KAK1839728.1"/>
    </source>
</evidence>
<dbReference type="Pfam" id="PF13911">
    <property type="entry name" value="AhpC-TSA_2"/>
    <property type="match status" value="1"/>
</dbReference>
<name>A0AAD9A231_9PEZI</name>